<evidence type="ECO:0000313" key="10">
    <source>
        <dbReference type="Proteomes" id="UP001056384"/>
    </source>
</evidence>
<dbReference type="Gene3D" id="3.90.1030.10">
    <property type="entry name" value="Ribosomal protein L17"/>
    <property type="match status" value="1"/>
</dbReference>
<dbReference type="InterPro" id="IPR047859">
    <property type="entry name" value="Ribosomal_bL17_CS"/>
</dbReference>
<keyword evidence="4" id="KW-0496">Mitochondrion</keyword>
<dbReference type="GO" id="GO:0003735">
    <property type="term" value="F:structural constituent of ribosome"/>
    <property type="evidence" value="ECO:0007669"/>
    <property type="project" value="InterPro"/>
</dbReference>
<protein>
    <recommendedName>
        <fullName evidence="6">Large ribosomal subunit protein bL17m</fullName>
    </recommendedName>
</protein>
<accession>A0A9Q9B8Z5</accession>
<evidence type="ECO:0000256" key="4">
    <source>
        <dbReference type="ARBA" id="ARBA00023128"/>
    </source>
</evidence>
<name>A0A9Q9B8Z5_9PEZI</name>
<dbReference type="EMBL" id="CP099428">
    <property type="protein sequence ID" value="USW58556.1"/>
    <property type="molecule type" value="Genomic_DNA"/>
</dbReference>
<comment type="subcellular location">
    <subcellularLocation>
        <location evidence="1">Mitochondrion</location>
    </subcellularLocation>
</comment>
<evidence type="ECO:0000256" key="6">
    <source>
        <dbReference type="ARBA" id="ARBA00035290"/>
    </source>
</evidence>
<dbReference type="Proteomes" id="UP001056384">
    <property type="component" value="Chromosome 11"/>
</dbReference>
<dbReference type="SUPFAM" id="SSF64263">
    <property type="entry name" value="Prokaryotic ribosomal protein L17"/>
    <property type="match status" value="1"/>
</dbReference>
<keyword evidence="10" id="KW-1185">Reference proteome</keyword>
<comment type="function">
    <text evidence="7">Component of the mitochondrial ribosome (mitoribosome), a dedicated translation machinery responsible for the synthesis of mitochondrial genome-encoded proteins, including at least some of the essential transmembrane subunits of the mitochondrial respiratory chain. The mitoribosomes are attached to the mitochondrial inner membrane and translation products are cotranslationally integrated into the membrane.</text>
</comment>
<dbReference type="PANTHER" id="PTHR14413">
    <property type="entry name" value="RIBOSOMAL PROTEIN L17"/>
    <property type="match status" value="1"/>
</dbReference>
<evidence type="ECO:0000256" key="7">
    <source>
        <dbReference type="ARBA" id="ARBA00037226"/>
    </source>
</evidence>
<dbReference type="AlphaFoldDB" id="A0A9Q9B8Z5"/>
<dbReference type="Pfam" id="PF01196">
    <property type="entry name" value="Ribosomal_L17"/>
    <property type="match status" value="1"/>
</dbReference>
<gene>
    <name evidence="9" type="ORF">Slin15195_G118750</name>
</gene>
<dbReference type="InterPro" id="IPR000456">
    <property type="entry name" value="Ribosomal_bL17"/>
</dbReference>
<comment type="similarity">
    <text evidence="2 8">Belongs to the bacterial ribosomal protein bL17 family.</text>
</comment>
<dbReference type="NCBIfam" id="TIGR00059">
    <property type="entry name" value="L17"/>
    <property type="match status" value="1"/>
</dbReference>
<keyword evidence="3 8" id="KW-0689">Ribosomal protein</keyword>
<sequence>MAGGLVKYRHLSRNSAHRKALLRNLVTSLVEHESITTTWHKAKEAQRLAEKLITLGKRNTEASKQGAQAILFEPHRHMPKVFGALAERYATRPGGYTRVMRLEPEKEDQAASAILEFVDGPKDMRLALTAKTIANARFRAEEQGREFKMGDMTAWNVRKVTRFRKDGEKDLEELVGKFERLLDEGDEGIEQVKKKRVYPDLERSR</sequence>
<dbReference type="OrthoDB" id="275000at2759"/>
<evidence type="ECO:0000256" key="5">
    <source>
        <dbReference type="ARBA" id="ARBA00023274"/>
    </source>
</evidence>
<evidence type="ECO:0000256" key="1">
    <source>
        <dbReference type="ARBA" id="ARBA00004173"/>
    </source>
</evidence>
<proteinExistence type="inferred from homology"/>
<reference evidence="9" key="1">
    <citation type="submission" date="2022-06" db="EMBL/GenBank/DDBJ databases">
        <title>Complete genome sequences of two strains of the flax pathogen Septoria linicola.</title>
        <authorList>
            <person name="Lapalu N."/>
            <person name="Simon A."/>
            <person name="Demenou B."/>
            <person name="Paumier D."/>
            <person name="Guillot M.-P."/>
            <person name="Gout L."/>
            <person name="Valade R."/>
        </authorList>
    </citation>
    <scope>NUCLEOTIDE SEQUENCE</scope>
    <source>
        <strain evidence="9">SE15195</strain>
    </source>
</reference>
<dbReference type="PROSITE" id="PS01167">
    <property type="entry name" value="RIBOSOMAL_L17"/>
    <property type="match status" value="1"/>
</dbReference>
<dbReference type="FunFam" id="3.90.1030.10:FF:000005">
    <property type="entry name" value="Probable 50S ribosomal protein L17"/>
    <property type="match status" value="1"/>
</dbReference>
<dbReference type="GO" id="GO:0006412">
    <property type="term" value="P:translation"/>
    <property type="evidence" value="ECO:0007669"/>
    <property type="project" value="InterPro"/>
</dbReference>
<dbReference type="InterPro" id="IPR036373">
    <property type="entry name" value="Ribosomal_bL17_sf"/>
</dbReference>
<dbReference type="PANTHER" id="PTHR14413:SF16">
    <property type="entry name" value="LARGE RIBOSOMAL SUBUNIT PROTEIN BL17M"/>
    <property type="match status" value="1"/>
</dbReference>
<evidence type="ECO:0000256" key="8">
    <source>
        <dbReference type="RuleBase" id="RU000660"/>
    </source>
</evidence>
<keyword evidence="5 8" id="KW-0687">Ribonucleoprotein</keyword>
<organism evidence="9 10">
    <name type="scientific">Septoria linicola</name>
    <dbReference type="NCBI Taxonomy" id="215465"/>
    <lineage>
        <taxon>Eukaryota</taxon>
        <taxon>Fungi</taxon>
        <taxon>Dikarya</taxon>
        <taxon>Ascomycota</taxon>
        <taxon>Pezizomycotina</taxon>
        <taxon>Dothideomycetes</taxon>
        <taxon>Dothideomycetidae</taxon>
        <taxon>Mycosphaerellales</taxon>
        <taxon>Mycosphaerellaceae</taxon>
        <taxon>Septoria</taxon>
    </lineage>
</organism>
<evidence type="ECO:0000313" key="9">
    <source>
        <dbReference type="EMBL" id="USW58556.1"/>
    </source>
</evidence>
<evidence type="ECO:0000256" key="2">
    <source>
        <dbReference type="ARBA" id="ARBA00008777"/>
    </source>
</evidence>
<dbReference type="GO" id="GO:0005762">
    <property type="term" value="C:mitochondrial large ribosomal subunit"/>
    <property type="evidence" value="ECO:0007669"/>
    <property type="project" value="TreeGrafter"/>
</dbReference>
<evidence type="ECO:0000256" key="3">
    <source>
        <dbReference type="ARBA" id="ARBA00022980"/>
    </source>
</evidence>